<feature type="transmembrane region" description="Helical" evidence="4">
    <location>
        <begin position="204"/>
        <end position="225"/>
    </location>
</feature>
<evidence type="ECO:0000256" key="1">
    <source>
        <dbReference type="ARBA" id="ARBA00022692"/>
    </source>
</evidence>
<dbReference type="SUPFAM" id="SSF103473">
    <property type="entry name" value="MFS general substrate transporter"/>
    <property type="match status" value="1"/>
</dbReference>
<dbReference type="PANTHER" id="PTHR23521:SF3">
    <property type="entry name" value="MFS TRANSPORTER"/>
    <property type="match status" value="1"/>
</dbReference>
<feature type="transmembrane region" description="Helical" evidence="4">
    <location>
        <begin position="12"/>
        <end position="35"/>
    </location>
</feature>
<keyword evidence="2 4" id="KW-1133">Transmembrane helix</keyword>
<dbReference type="Pfam" id="PF07690">
    <property type="entry name" value="MFS_1"/>
    <property type="match status" value="1"/>
</dbReference>
<feature type="transmembrane region" description="Helical" evidence="4">
    <location>
        <begin position="325"/>
        <end position="348"/>
    </location>
</feature>
<keyword evidence="6" id="KW-1185">Reference proteome</keyword>
<dbReference type="InterPro" id="IPR036259">
    <property type="entry name" value="MFS_trans_sf"/>
</dbReference>
<dbReference type="KEGG" id="plue:EWM63_01365"/>
<evidence type="ECO:0000256" key="3">
    <source>
        <dbReference type="ARBA" id="ARBA00023136"/>
    </source>
</evidence>
<feature type="transmembrane region" description="Helical" evidence="4">
    <location>
        <begin position="41"/>
        <end position="64"/>
    </location>
</feature>
<feature type="transmembrane region" description="Helical" evidence="4">
    <location>
        <begin position="158"/>
        <end position="177"/>
    </location>
</feature>
<evidence type="ECO:0000256" key="4">
    <source>
        <dbReference type="SAM" id="Phobius"/>
    </source>
</evidence>
<dbReference type="PANTHER" id="PTHR23521">
    <property type="entry name" value="TRANSPORTER MFS SUPERFAMILY"/>
    <property type="match status" value="1"/>
</dbReference>
<dbReference type="Gene3D" id="1.20.1250.20">
    <property type="entry name" value="MFS general substrate transporter like domains"/>
    <property type="match status" value="2"/>
</dbReference>
<dbReference type="OrthoDB" id="9810614at2"/>
<keyword evidence="3 4" id="KW-0472">Membrane</keyword>
<protein>
    <submittedName>
        <fullName evidence="5">MFS transporter</fullName>
    </submittedName>
</protein>
<dbReference type="AlphaFoldDB" id="A0A4P6KUN3"/>
<sequence length="389" mass="39112">MAATGKTFGALYLSAALLQFGATLLISHLALRLGAGGATEVWIGALMAANALGMAIGGSVGHLFIERFGHVRLFAAGTGVMVAAVLAHELGAALSFWIVLRVVAGMALMTQVIVLESWLNDRADGPRRGRVLAGYMIATYAGMMLGQLGVAPGGGADGGAVIAVAVAFACCVVPVAMTRTPAPAVPPQGGITFGRIMRRVPRPLAIVLVSGMLNGSYFGLAAIYAAQHGMSAAGTAMYLACPVVAGLLAQFPLGVLSGRLPRPVLVRGMAIALALASAVLGTGQPMPFAVLLGFACCTGALQFCLYPLGAAWANGLVEPGMRVGLAGLLLTTFAAGSCIGPLLAGAWMSGAGGSSLYCFFAACAVALFVAAGRAGWPAAPSASPIHDKS</sequence>
<proteinExistence type="predicted"/>
<dbReference type="GO" id="GO:0005886">
    <property type="term" value="C:plasma membrane"/>
    <property type="evidence" value="ECO:0007669"/>
    <property type="project" value="TreeGrafter"/>
</dbReference>
<accession>A0A4P6KUN3</accession>
<feature type="transmembrane region" description="Helical" evidence="4">
    <location>
        <begin position="264"/>
        <end position="282"/>
    </location>
</feature>
<evidence type="ECO:0000313" key="6">
    <source>
        <dbReference type="Proteomes" id="UP000290637"/>
    </source>
</evidence>
<reference evidence="5 6" key="1">
    <citation type="submission" date="2019-02" db="EMBL/GenBank/DDBJ databases">
        <title>Draft Genome Sequences of Six Type Strains of the Genus Massilia.</title>
        <authorList>
            <person name="Miess H."/>
            <person name="Frediansyhah A."/>
            <person name="Gross H."/>
        </authorList>
    </citation>
    <scope>NUCLEOTIDE SEQUENCE [LARGE SCALE GENOMIC DNA]</scope>
    <source>
        <strain evidence="5 6">DSM 17473</strain>
    </source>
</reference>
<feature type="transmembrane region" description="Helical" evidence="4">
    <location>
        <begin position="131"/>
        <end position="152"/>
    </location>
</feature>
<dbReference type="EMBL" id="CP035913">
    <property type="protein sequence ID" value="QBE61808.1"/>
    <property type="molecule type" value="Genomic_DNA"/>
</dbReference>
<gene>
    <name evidence="5" type="ORF">EWM63_01365</name>
</gene>
<feature type="transmembrane region" description="Helical" evidence="4">
    <location>
        <begin position="354"/>
        <end position="376"/>
    </location>
</feature>
<feature type="transmembrane region" description="Helical" evidence="4">
    <location>
        <begin position="288"/>
        <end position="313"/>
    </location>
</feature>
<organism evidence="5 6">
    <name type="scientific">Pseudoduganella lutea</name>
    <dbReference type="NCBI Taxonomy" id="321985"/>
    <lineage>
        <taxon>Bacteria</taxon>
        <taxon>Pseudomonadati</taxon>
        <taxon>Pseudomonadota</taxon>
        <taxon>Betaproteobacteria</taxon>
        <taxon>Burkholderiales</taxon>
        <taxon>Oxalobacteraceae</taxon>
        <taxon>Telluria group</taxon>
        <taxon>Pseudoduganella</taxon>
    </lineage>
</organism>
<evidence type="ECO:0000313" key="5">
    <source>
        <dbReference type="EMBL" id="QBE61808.1"/>
    </source>
</evidence>
<evidence type="ECO:0000256" key="2">
    <source>
        <dbReference type="ARBA" id="ARBA00022989"/>
    </source>
</evidence>
<name>A0A4P6KUN3_9BURK</name>
<dbReference type="GO" id="GO:0022857">
    <property type="term" value="F:transmembrane transporter activity"/>
    <property type="evidence" value="ECO:0007669"/>
    <property type="project" value="InterPro"/>
</dbReference>
<dbReference type="Proteomes" id="UP000290637">
    <property type="component" value="Chromosome"/>
</dbReference>
<dbReference type="RefSeq" id="WP_130184945.1">
    <property type="nucleotide sequence ID" value="NZ_CP035913.1"/>
</dbReference>
<feature type="transmembrane region" description="Helical" evidence="4">
    <location>
        <begin position="237"/>
        <end position="257"/>
    </location>
</feature>
<keyword evidence="1 4" id="KW-0812">Transmembrane</keyword>
<feature type="transmembrane region" description="Helical" evidence="4">
    <location>
        <begin position="71"/>
        <end position="88"/>
    </location>
</feature>
<feature type="transmembrane region" description="Helical" evidence="4">
    <location>
        <begin position="94"/>
        <end position="119"/>
    </location>
</feature>
<dbReference type="InterPro" id="IPR011701">
    <property type="entry name" value="MFS"/>
</dbReference>